<dbReference type="Proteomes" id="UP000789831">
    <property type="component" value="Unassembled WGS sequence"/>
</dbReference>
<evidence type="ECO:0000313" key="2">
    <source>
        <dbReference type="Proteomes" id="UP000789831"/>
    </source>
</evidence>
<dbReference type="EMBL" id="CAJVPL010000227">
    <property type="protein sequence ID" value="CAG8469110.1"/>
    <property type="molecule type" value="Genomic_DNA"/>
</dbReference>
<accession>A0A9N8VWS4</accession>
<proteinExistence type="predicted"/>
<dbReference type="AlphaFoldDB" id="A0A9N8VWS4"/>
<comment type="caution">
    <text evidence="1">The sequence shown here is derived from an EMBL/GenBank/DDBJ whole genome shotgun (WGS) entry which is preliminary data.</text>
</comment>
<keyword evidence="2" id="KW-1185">Reference proteome</keyword>
<name>A0A9N8VWS4_9GLOM</name>
<evidence type="ECO:0000313" key="1">
    <source>
        <dbReference type="EMBL" id="CAG8469110.1"/>
    </source>
</evidence>
<sequence length="91" mass="10460">MTYVVDIKNLMSPDQSYRIVPKLSNTFCIKMLNFGVSSDLDYFSKGLRHLIDPNVKQEVKSKHIIKLFYGFGNLLELPYFFAESLVSSCES</sequence>
<organism evidence="1 2">
    <name type="scientific">Ambispora gerdemannii</name>
    <dbReference type="NCBI Taxonomy" id="144530"/>
    <lineage>
        <taxon>Eukaryota</taxon>
        <taxon>Fungi</taxon>
        <taxon>Fungi incertae sedis</taxon>
        <taxon>Mucoromycota</taxon>
        <taxon>Glomeromycotina</taxon>
        <taxon>Glomeromycetes</taxon>
        <taxon>Archaeosporales</taxon>
        <taxon>Ambisporaceae</taxon>
        <taxon>Ambispora</taxon>
    </lineage>
</organism>
<reference evidence="1" key="1">
    <citation type="submission" date="2021-06" db="EMBL/GenBank/DDBJ databases">
        <authorList>
            <person name="Kallberg Y."/>
            <person name="Tangrot J."/>
            <person name="Rosling A."/>
        </authorList>
    </citation>
    <scope>NUCLEOTIDE SEQUENCE</scope>
    <source>
        <strain evidence="1">MT106</strain>
    </source>
</reference>
<protein>
    <submittedName>
        <fullName evidence="1">10954_t:CDS:1</fullName>
    </submittedName>
</protein>
<gene>
    <name evidence="1" type="ORF">AGERDE_LOCUS2647</name>
</gene>